<name>A0A1B0ADZ1_GLOPL</name>
<accession>A0A1B0ADZ1</accession>
<dbReference type="EnsemblMetazoa" id="GPAI042651-RA">
    <property type="protein sequence ID" value="GPAI042651-PA"/>
    <property type="gene ID" value="GPAI042651"/>
</dbReference>
<dbReference type="VEuPathDB" id="VectorBase:GPAI042651"/>
<reference evidence="1" key="2">
    <citation type="submission" date="2020-05" db="UniProtKB">
        <authorList>
            <consortium name="EnsemblMetazoa"/>
        </authorList>
    </citation>
    <scope>IDENTIFICATION</scope>
    <source>
        <strain evidence="1">IAEA</strain>
    </source>
</reference>
<evidence type="ECO:0000313" key="1">
    <source>
        <dbReference type="EnsemblMetazoa" id="GPAI042651-PA"/>
    </source>
</evidence>
<sequence>MKFQIESRTGCTHNFKLYSGKGGNLQAIITEVQTAYQNKWHKTYADYFYNCGDLAKYLYNVKSRICGIVWLNSGLQMKVNFKSHNSVIVRGDGGGSGAVISLVQADGIQVLSIDNGSTSDKLKIPILVQKSILLQIKSENRLTSILQPSLM</sequence>
<evidence type="ECO:0000313" key="2">
    <source>
        <dbReference type="Proteomes" id="UP000092445"/>
    </source>
</evidence>
<dbReference type="AlphaFoldDB" id="A0A1B0ADZ1"/>
<organism evidence="1 2">
    <name type="scientific">Glossina pallidipes</name>
    <name type="common">Tsetse fly</name>
    <dbReference type="NCBI Taxonomy" id="7398"/>
    <lineage>
        <taxon>Eukaryota</taxon>
        <taxon>Metazoa</taxon>
        <taxon>Ecdysozoa</taxon>
        <taxon>Arthropoda</taxon>
        <taxon>Hexapoda</taxon>
        <taxon>Insecta</taxon>
        <taxon>Pterygota</taxon>
        <taxon>Neoptera</taxon>
        <taxon>Endopterygota</taxon>
        <taxon>Diptera</taxon>
        <taxon>Brachycera</taxon>
        <taxon>Muscomorpha</taxon>
        <taxon>Hippoboscoidea</taxon>
        <taxon>Glossinidae</taxon>
        <taxon>Glossina</taxon>
    </lineage>
</organism>
<proteinExistence type="predicted"/>
<protein>
    <submittedName>
        <fullName evidence="1">Uncharacterized protein</fullName>
    </submittedName>
</protein>
<reference evidence="2" key="1">
    <citation type="submission" date="2014-03" db="EMBL/GenBank/DDBJ databases">
        <authorList>
            <person name="Aksoy S."/>
            <person name="Warren W."/>
            <person name="Wilson R.K."/>
        </authorList>
    </citation>
    <scope>NUCLEOTIDE SEQUENCE [LARGE SCALE GENOMIC DNA]</scope>
    <source>
        <strain evidence="2">IAEA</strain>
    </source>
</reference>
<keyword evidence="2" id="KW-1185">Reference proteome</keyword>
<dbReference type="Proteomes" id="UP000092445">
    <property type="component" value="Unassembled WGS sequence"/>
</dbReference>